<comment type="caution">
    <text evidence="19">The sequence shown here is derived from an EMBL/GenBank/DDBJ whole genome shotgun (WGS) entry which is preliminary data.</text>
</comment>
<evidence type="ECO:0000256" key="6">
    <source>
        <dbReference type="ARBA" id="ARBA00022622"/>
    </source>
</evidence>
<evidence type="ECO:0000256" key="10">
    <source>
        <dbReference type="ARBA" id="ARBA00023136"/>
    </source>
</evidence>
<evidence type="ECO:0000256" key="14">
    <source>
        <dbReference type="SAM" id="MobiDB-lite"/>
    </source>
</evidence>
<dbReference type="GO" id="GO:0098552">
    <property type="term" value="C:side of membrane"/>
    <property type="evidence" value="ECO:0007669"/>
    <property type="project" value="UniProtKB-KW"/>
</dbReference>
<keyword evidence="7 15" id="KW-0812">Transmembrane</keyword>
<evidence type="ECO:0000256" key="9">
    <source>
        <dbReference type="ARBA" id="ARBA00022989"/>
    </source>
</evidence>
<dbReference type="OrthoDB" id="5329176at2759"/>
<comment type="similarity">
    <text evidence="13">Belongs to the SAT4 family.</text>
</comment>
<feature type="transmembrane region" description="Helical" evidence="15">
    <location>
        <begin position="131"/>
        <end position="154"/>
    </location>
</feature>
<proteinExistence type="inferred from homology"/>
<evidence type="ECO:0000256" key="15">
    <source>
        <dbReference type="SAM" id="Phobius"/>
    </source>
</evidence>
<gene>
    <name evidence="19" type="ORF">G7Y89_g8141</name>
</gene>
<dbReference type="InterPro" id="IPR049326">
    <property type="entry name" value="Rhodopsin_dom_fungi"/>
</dbReference>
<feature type="domain" description="CFEM" evidence="17">
    <location>
        <begin position="23"/>
        <end position="86"/>
    </location>
</feature>
<feature type="compositionally biased region" description="Basic and acidic residues" evidence="14">
    <location>
        <begin position="369"/>
        <end position="383"/>
    </location>
</feature>
<evidence type="ECO:0000256" key="3">
    <source>
        <dbReference type="ARBA" id="ARBA00004613"/>
    </source>
</evidence>
<feature type="compositionally biased region" description="Polar residues" evidence="14">
    <location>
        <begin position="384"/>
        <end position="399"/>
    </location>
</feature>
<feature type="region of interest" description="Disordered" evidence="14">
    <location>
        <begin position="369"/>
        <end position="399"/>
    </location>
</feature>
<organism evidence="19 20">
    <name type="scientific">Cudoniella acicularis</name>
    <dbReference type="NCBI Taxonomy" id="354080"/>
    <lineage>
        <taxon>Eukaryota</taxon>
        <taxon>Fungi</taxon>
        <taxon>Dikarya</taxon>
        <taxon>Ascomycota</taxon>
        <taxon>Pezizomycotina</taxon>
        <taxon>Leotiomycetes</taxon>
        <taxon>Helotiales</taxon>
        <taxon>Tricladiaceae</taxon>
        <taxon>Cudoniella</taxon>
    </lineage>
</organism>
<keyword evidence="11" id="KW-1015">Disulfide bond</keyword>
<dbReference type="PANTHER" id="PTHR33048:SF47">
    <property type="entry name" value="INTEGRAL MEMBRANE PROTEIN-RELATED"/>
    <property type="match status" value="1"/>
</dbReference>
<keyword evidence="6" id="KW-0325">Glycoprotein</keyword>
<feature type="transmembrane region" description="Helical" evidence="15">
    <location>
        <begin position="98"/>
        <end position="119"/>
    </location>
</feature>
<sequence>MFSSNLLPLFILSAKAANNSYVLAEIPLCSIACSGLLLDAGCDLSNMSQCLCTNNVLQKELAICLMTSCNTTELTIATTIFQDDICSDAPHQSRSAEIIRYTIIHAVITIIFVVMRIISRRLVSRSFCLDDWAVVVSAILVVPTVGIVTFNASHGFGQHFWDIPPGNIILLRQLYYASQILYVVNLASSKFSILLLYHRIFVNVRFRLFLNITICWMVFYTFAFLMAVTFQCLPVNIVWDTLASGKCVNSQALIYTGAALGILEDLIIMVLPISELRHLNLDRRKRVGLCLLFALGSFASITSMIRLKFIIHFGNSIDSTWDNVDVVIWSNIETYTALICACLICMRPLLMRVISFCFPSLITLKEKENPNRPRDSIHSRKPETQFQNGKNQTTHVSSDNDLESLVLGEPCTIIKTTSITITEDSMSFKLDDEAPYSRYKMTSRERDDRNR</sequence>
<keyword evidence="12" id="KW-0449">Lipoprotein</keyword>
<evidence type="ECO:0000259" key="18">
    <source>
        <dbReference type="Pfam" id="PF20684"/>
    </source>
</evidence>
<dbReference type="InterPro" id="IPR008427">
    <property type="entry name" value="Extracellular_membr_CFEM_dom"/>
</dbReference>
<keyword evidence="5" id="KW-0964">Secreted</keyword>
<feature type="transmembrane region" description="Helical" evidence="15">
    <location>
        <begin position="253"/>
        <end position="274"/>
    </location>
</feature>
<accession>A0A8H4W349</accession>
<reference evidence="19 20" key="1">
    <citation type="submission" date="2020-03" db="EMBL/GenBank/DDBJ databases">
        <title>Draft Genome Sequence of Cudoniella acicularis.</title>
        <authorList>
            <person name="Buettner E."/>
            <person name="Kellner H."/>
        </authorList>
    </citation>
    <scope>NUCLEOTIDE SEQUENCE [LARGE SCALE GENOMIC DNA]</scope>
    <source>
        <strain evidence="19 20">DSM 108380</strain>
    </source>
</reference>
<evidence type="ECO:0000256" key="2">
    <source>
        <dbReference type="ARBA" id="ARBA00004589"/>
    </source>
</evidence>
<name>A0A8H4W349_9HELO</name>
<feature type="signal peptide" evidence="16">
    <location>
        <begin position="1"/>
        <end position="24"/>
    </location>
</feature>
<feature type="transmembrane region" description="Helical" evidence="15">
    <location>
        <begin position="326"/>
        <end position="346"/>
    </location>
</feature>
<evidence type="ECO:0000256" key="4">
    <source>
        <dbReference type="ARBA" id="ARBA00010031"/>
    </source>
</evidence>
<evidence type="ECO:0008006" key="21">
    <source>
        <dbReference type="Google" id="ProtNLM"/>
    </source>
</evidence>
<feature type="domain" description="Rhodopsin" evidence="18">
    <location>
        <begin position="115"/>
        <end position="351"/>
    </location>
</feature>
<feature type="transmembrane region" description="Helical" evidence="15">
    <location>
        <begin position="174"/>
        <end position="196"/>
    </location>
</feature>
<feature type="chain" id="PRO_5034567311" description="Extracellular membrane protein CFEM domain-containing protein" evidence="16">
    <location>
        <begin position="25"/>
        <end position="451"/>
    </location>
</feature>
<dbReference type="GO" id="GO:0005576">
    <property type="term" value="C:extracellular region"/>
    <property type="evidence" value="ECO:0007669"/>
    <property type="project" value="UniProtKB-SubCell"/>
</dbReference>
<evidence type="ECO:0000256" key="8">
    <source>
        <dbReference type="ARBA" id="ARBA00022729"/>
    </source>
</evidence>
<dbReference type="EMBL" id="JAAMPI010000601">
    <property type="protein sequence ID" value="KAF4630000.1"/>
    <property type="molecule type" value="Genomic_DNA"/>
</dbReference>
<dbReference type="Pfam" id="PF20684">
    <property type="entry name" value="Fung_rhodopsin"/>
    <property type="match status" value="1"/>
</dbReference>
<evidence type="ECO:0000256" key="7">
    <source>
        <dbReference type="ARBA" id="ARBA00022692"/>
    </source>
</evidence>
<evidence type="ECO:0000256" key="12">
    <source>
        <dbReference type="ARBA" id="ARBA00023288"/>
    </source>
</evidence>
<keyword evidence="6" id="KW-0336">GPI-anchor</keyword>
<keyword evidence="20" id="KW-1185">Reference proteome</keyword>
<dbReference type="Proteomes" id="UP000566819">
    <property type="component" value="Unassembled WGS sequence"/>
</dbReference>
<feature type="transmembrane region" description="Helical" evidence="15">
    <location>
        <begin position="208"/>
        <end position="233"/>
    </location>
</feature>
<dbReference type="AlphaFoldDB" id="A0A8H4W349"/>
<comment type="subcellular location">
    <subcellularLocation>
        <location evidence="2">Membrane</location>
        <topology evidence="2">Lipid-anchor</topology>
        <topology evidence="2">GPI-anchor</topology>
    </subcellularLocation>
    <subcellularLocation>
        <location evidence="1">Membrane</location>
        <topology evidence="1">Multi-pass membrane protein</topology>
    </subcellularLocation>
    <subcellularLocation>
        <location evidence="3">Secreted</location>
    </subcellularLocation>
</comment>
<evidence type="ECO:0000256" key="13">
    <source>
        <dbReference type="ARBA" id="ARBA00038359"/>
    </source>
</evidence>
<feature type="transmembrane region" description="Helical" evidence="15">
    <location>
        <begin position="286"/>
        <end position="306"/>
    </location>
</feature>
<evidence type="ECO:0000256" key="16">
    <source>
        <dbReference type="SAM" id="SignalP"/>
    </source>
</evidence>
<comment type="similarity">
    <text evidence="4">Belongs to the RBT5 family.</text>
</comment>
<keyword evidence="9 15" id="KW-1133">Transmembrane helix</keyword>
<protein>
    <recommendedName>
        <fullName evidence="21">Extracellular membrane protein CFEM domain-containing protein</fullName>
    </recommendedName>
</protein>
<evidence type="ECO:0000313" key="19">
    <source>
        <dbReference type="EMBL" id="KAF4630000.1"/>
    </source>
</evidence>
<evidence type="ECO:0000259" key="17">
    <source>
        <dbReference type="Pfam" id="PF05730"/>
    </source>
</evidence>
<keyword evidence="8 16" id="KW-0732">Signal</keyword>
<evidence type="ECO:0000256" key="5">
    <source>
        <dbReference type="ARBA" id="ARBA00022525"/>
    </source>
</evidence>
<evidence type="ECO:0000256" key="1">
    <source>
        <dbReference type="ARBA" id="ARBA00004141"/>
    </source>
</evidence>
<evidence type="ECO:0000256" key="11">
    <source>
        <dbReference type="ARBA" id="ARBA00023157"/>
    </source>
</evidence>
<evidence type="ECO:0000313" key="20">
    <source>
        <dbReference type="Proteomes" id="UP000566819"/>
    </source>
</evidence>
<dbReference type="PANTHER" id="PTHR33048">
    <property type="entry name" value="PTH11-LIKE INTEGRAL MEMBRANE PROTEIN (AFU_ORTHOLOGUE AFUA_5G11245)"/>
    <property type="match status" value="1"/>
</dbReference>
<dbReference type="Pfam" id="PF05730">
    <property type="entry name" value="CFEM"/>
    <property type="match status" value="1"/>
</dbReference>
<keyword evidence="10 15" id="KW-0472">Membrane</keyword>
<dbReference type="InterPro" id="IPR052337">
    <property type="entry name" value="SAT4-like"/>
</dbReference>